<keyword evidence="2" id="KW-1185">Reference proteome</keyword>
<accession>A0ACB7XIP5</accession>
<dbReference type="Proteomes" id="UP000828048">
    <property type="component" value="Chromosome 10"/>
</dbReference>
<protein>
    <submittedName>
        <fullName evidence="1">Uncharacterized protein</fullName>
    </submittedName>
</protein>
<proteinExistence type="predicted"/>
<sequence>MKSIELLFSDSDQFLDFDYRIGIHNSGSDRVVPVQPMKSAQPVAKQMVDPSRDNYIEIDFTNSKFNSFNSSAAPARGTQEGKVDVVGGESGDDEVSVVEVVVENFGNEREEAGRVSGGDS</sequence>
<reference evidence="1 2" key="1">
    <citation type="journal article" date="2021" name="Hortic Res">
        <title>High-quality reference genome and annotation aids understanding of berry development for evergreen blueberry (Vaccinium darrowii).</title>
        <authorList>
            <person name="Yu J."/>
            <person name="Hulse-Kemp A.M."/>
            <person name="Babiker E."/>
            <person name="Staton M."/>
        </authorList>
    </citation>
    <scope>NUCLEOTIDE SEQUENCE [LARGE SCALE GENOMIC DNA]</scope>
    <source>
        <strain evidence="2">cv. NJ 8807/NJ 8810</strain>
        <tissue evidence="1">Young leaf</tissue>
    </source>
</reference>
<gene>
    <name evidence="1" type="ORF">Vadar_019917</name>
</gene>
<comment type="caution">
    <text evidence="1">The sequence shown here is derived from an EMBL/GenBank/DDBJ whole genome shotgun (WGS) entry which is preliminary data.</text>
</comment>
<evidence type="ECO:0000313" key="1">
    <source>
        <dbReference type="EMBL" id="KAH7840665.1"/>
    </source>
</evidence>
<dbReference type="EMBL" id="CM037160">
    <property type="protein sequence ID" value="KAH7840665.1"/>
    <property type="molecule type" value="Genomic_DNA"/>
</dbReference>
<organism evidence="1 2">
    <name type="scientific">Vaccinium darrowii</name>
    <dbReference type="NCBI Taxonomy" id="229202"/>
    <lineage>
        <taxon>Eukaryota</taxon>
        <taxon>Viridiplantae</taxon>
        <taxon>Streptophyta</taxon>
        <taxon>Embryophyta</taxon>
        <taxon>Tracheophyta</taxon>
        <taxon>Spermatophyta</taxon>
        <taxon>Magnoliopsida</taxon>
        <taxon>eudicotyledons</taxon>
        <taxon>Gunneridae</taxon>
        <taxon>Pentapetalae</taxon>
        <taxon>asterids</taxon>
        <taxon>Ericales</taxon>
        <taxon>Ericaceae</taxon>
        <taxon>Vaccinioideae</taxon>
        <taxon>Vaccinieae</taxon>
        <taxon>Vaccinium</taxon>
    </lineage>
</organism>
<evidence type="ECO:0000313" key="2">
    <source>
        <dbReference type="Proteomes" id="UP000828048"/>
    </source>
</evidence>
<name>A0ACB7XIP5_9ERIC</name>